<proteinExistence type="predicted"/>
<reference evidence="1 2" key="1">
    <citation type="journal article" date="2013" name="J. Virol.">
        <title>Insights into head-tailed viruses infecting extremely halophilic archaea.</title>
        <authorList>
            <person name="Pietila M.K."/>
            <person name="Laurinmaki P."/>
            <person name="Russell D.A."/>
            <person name="Ko C.C."/>
            <person name="Jacobs-Sera D."/>
            <person name="Butcher S.J."/>
            <person name="Bamford D.H."/>
            <person name="Hendrix R.W."/>
        </authorList>
    </citation>
    <scope>NUCLEOTIDE SEQUENCE [LARGE SCALE GENOMIC DNA]</scope>
</reference>
<gene>
    <name evidence="1" type="primary">167</name>
    <name evidence="1" type="ORF">HVTV1_167</name>
</gene>
<dbReference type="EMBL" id="KC117377">
    <property type="protein sequence ID" value="AGC34536.1"/>
    <property type="molecule type" value="Genomic_DNA"/>
</dbReference>
<evidence type="ECO:0000313" key="1">
    <source>
        <dbReference type="EMBL" id="AGC34536.1"/>
    </source>
</evidence>
<evidence type="ECO:0000313" key="2">
    <source>
        <dbReference type="Proteomes" id="UP000011137"/>
    </source>
</evidence>
<dbReference type="RefSeq" id="YP_007379072.1">
    <property type="nucleotide sequence ID" value="NC_020158.1"/>
</dbReference>
<keyword evidence="2" id="KW-1185">Reference proteome</keyword>
<accession>L7TI62</accession>
<sequence length="61" mass="7324">MTDYDLHENVDFSYMVDNDQVPVPFEATVGHSVYEHWVSVEMGHILVPRVERFWDWRLDDV</sequence>
<dbReference type="KEGG" id="vg:14477408"/>
<name>L7TI62_9CAUD</name>
<dbReference type="Proteomes" id="UP000011137">
    <property type="component" value="Segment"/>
</dbReference>
<organism evidence="1 2">
    <name type="scientific">Haloarcula vallismortis tailed virus 1</name>
    <dbReference type="NCBI Taxonomy" id="1262528"/>
    <lineage>
        <taxon>Viruses</taxon>
        <taxon>Duplodnaviria</taxon>
        <taxon>Heunggongvirae</taxon>
        <taxon>Uroviricota</taxon>
        <taxon>Caudoviricetes</taxon>
        <taxon>Thumleimavirales</taxon>
        <taxon>Druskaviridae</taxon>
        <taxon>Tredecimvirus</taxon>
        <taxon>Tredecimvirus thailandense</taxon>
        <taxon>Tredecimvirus HVTV1</taxon>
    </lineage>
</organism>
<dbReference type="GeneID" id="14477408"/>
<protein>
    <submittedName>
        <fullName evidence="1">Uncharacterized protein</fullName>
    </submittedName>
</protein>